<feature type="domain" description="Helicase C-terminal" evidence="2">
    <location>
        <begin position="228"/>
        <end position="381"/>
    </location>
</feature>
<keyword evidence="3" id="KW-0378">Hydrolase</keyword>
<dbReference type="PANTHER" id="PTHR47396:SF1">
    <property type="entry name" value="ATP-DEPENDENT HELICASE IRC3-RELATED"/>
    <property type="match status" value="1"/>
</dbReference>
<dbReference type="SUPFAM" id="SSF52540">
    <property type="entry name" value="P-loop containing nucleoside triphosphate hydrolases"/>
    <property type="match status" value="1"/>
</dbReference>
<reference evidence="3" key="1">
    <citation type="journal article" date="2024" name="J. Gen. Virol.">
        <title>Novel phages of Pseudomonas syringae unveil numerous potential auxiliary metabolic genes.</title>
        <authorList>
            <person name="Feltin C."/>
            <person name="Garneau J.R."/>
            <person name="Morris C.E."/>
            <person name="Berard A."/>
            <person name="Torres-Barcelo C."/>
        </authorList>
    </citation>
    <scope>NUCLEOTIDE SEQUENCE</scope>
</reference>
<dbReference type="InterPro" id="IPR001650">
    <property type="entry name" value="Helicase_C-like"/>
</dbReference>
<dbReference type="InterPro" id="IPR027417">
    <property type="entry name" value="P-loop_NTPase"/>
</dbReference>
<dbReference type="InterPro" id="IPR014001">
    <property type="entry name" value="Helicase_ATP-bd"/>
</dbReference>
<dbReference type="Pfam" id="PF04851">
    <property type="entry name" value="ResIII"/>
    <property type="match status" value="1"/>
</dbReference>
<gene>
    <name evidence="3" type="ORF">Pavpe01_00047</name>
</gene>
<evidence type="ECO:0000259" key="2">
    <source>
        <dbReference type="PROSITE" id="PS51194"/>
    </source>
</evidence>
<dbReference type="GO" id="GO:0016787">
    <property type="term" value="F:hydrolase activity"/>
    <property type="evidence" value="ECO:0007669"/>
    <property type="project" value="InterPro"/>
</dbReference>
<accession>A0AAU6W1G7</accession>
<dbReference type="InterPro" id="IPR050742">
    <property type="entry name" value="Helicase_Restrict-Modif_Enz"/>
</dbReference>
<name>A0AAU6W1G7_9VIRU</name>
<evidence type="ECO:0000313" key="3">
    <source>
        <dbReference type="EMBL" id="XAI69959.1"/>
    </source>
</evidence>
<dbReference type="Pfam" id="PF00271">
    <property type="entry name" value="Helicase_C"/>
    <property type="match status" value="1"/>
</dbReference>
<dbReference type="GO" id="GO:0005524">
    <property type="term" value="F:ATP binding"/>
    <property type="evidence" value="ECO:0007669"/>
    <property type="project" value="InterPro"/>
</dbReference>
<dbReference type="EMBL" id="PP179316">
    <property type="protein sequence ID" value="XAI69959.1"/>
    <property type="molecule type" value="Genomic_DNA"/>
</dbReference>
<dbReference type="Gene3D" id="3.40.50.300">
    <property type="entry name" value="P-loop containing nucleotide triphosphate hydrolases"/>
    <property type="match status" value="2"/>
</dbReference>
<evidence type="ECO:0000259" key="1">
    <source>
        <dbReference type="PROSITE" id="PS51192"/>
    </source>
</evidence>
<dbReference type="PANTHER" id="PTHR47396">
    <property type="entry name" value="TYPE I RESTRICTION ENZYME ECOKI R PROTEIN"/>
    <property type="match status" value="1"/>
</dbReference>
<dbReference type="GO" id="GO:0004386">
    <property type="term" value="F:helicase activity"/>
    <property type="evidence" value="ECO:0007669"/>
    <property type="project" value="UniProtKB-KW"/>
</dbReference>
<proteinExistence type="predicted"/>
<protein>
    <submittedName>
        <fullName evidence="3">DNA/RNA helicase protein</fullName>
    </submittedName>
</protein>
<keyword evidence="3" id="KW-0067">ATP-binding</keyword>
<keyword evidence="3" id="KW-0547">Nucleotide-binding</keyword>
<dbReference type="InterPro" id="IPR006935">
    <property type="entry name" value="Helicase/UvrB_N"/>
</dbReference>
<sequence length="549" mass="61063">MQFRWYQDEAINSIHDYFVGGGDGNPVVALPTGTGKSVVIGGFTQRVFETWPWQRFLVLTHVKELIEQNANKLSQIWPAAPIGVYSAGLRAKDTAQPIIFGGVGSVVNNVAAFGHRDLVLIDECHLLSNNDSSMYQKIISHLKLINPYVKVVGFTATPYRMKHGMITDDGLFTDICYDMTDIEGFNRLLAEGFLCPPISKPTHTEFDVSSVGMHGGEFAQGQLERAVDVSEITYKCVAEMVEKGHDRHSWLVFASGISHAEHVAETLQAFGINAAAVHSKLPTAVRDERIAAFKAGKLRCIVNNGVLTTGFDHPPVDLIAVMRPTMSPGLWVQMLGRGTRPYNWMNPGDVDPFAFPYVKYNCLVLDFAGNTRRLGPINDPVIPKKPGKGGGDAPVRICDNCGCYNHASARWCGGSPFPTPSGCGHEFTFEPKLFAGASDAPLLRSDQPEVEYFDVQKVIYSLHQKEGSPDMMKVSYFCGIRMFKEFVCLEHNGFAGKRARDWWRSRTGYDGDQFPTAIQAVDWSHNLRIPAKVRVWVNKKYPEILSYEY</sequence>
<feature type="domain" description="Helicase ATP-binding" evidence="1">
    <location>
        <begin position="17"/>
        <end position="158"/>
    </location>
</feature>
<keyword evidence="3" id="KW-0347">Helicase</keyword>
<dbReference type="SMART" id="SM00490">
    <property type="entry name" value="HELICc"/>
    <property type="match status" value="1"/>
</dbReference>
<dbReference type="PROSITE" id="PS51194">
    <property type="entry name" value="HELICASE_CTER"/>
    <property type="match status" value="1"/>
</dbReference>
<dbReference type="SMART" id="SM00487">
    <property type="entry name" value="DEXDc"/>
    <property type="match status" value="1"/>
</dbReference>
<dbReference type="GO" id="GO:0003677">
    <property type="term" value="F:DNA binding"/>
    <property type="evidence" value="ECO:0007669"/>
    <property type="project" value="InterPro"/>
</dbReference>
<organism evidence="3">
    <name type="scientific">Pseudomonas phage Pavpe01</name>
    <dbReference type="NCBI Taxonomy" id="3138545"/>
    <lineage>
        <taxon>Viruses</taxon>
    </lineage>
</organism>
<dbReference type="PROSITE" id="PS51192">
    <property type="entry name" value="HELICASE_ATP_BIND_1"/>
    <property type="match status" value="1"/>
</dbReference>